<feature type="chain" id="PRO_5013436507" description="Apolipoprotein D" evidence="10">
    <location>
        <begin position="21"/>
        <end position="221"/>
    </location>
</feature>
<feature type="region of interest" description="Disordered" evidence="11">
    <location>
        <begin position="198"/>
        <end position="221"/>
    </location>
</feature>
<keyword evidence="5" id="KW-0964">Secreted</keyword>
<protein>
    <recommendedName>
        <fullName evidence="3">Apolipoprotein D</fullName>
    </recommendedName>
</protein>
<dbReference type="PROSITE" id="PS00213">
    <property type="entry name" value="LIPOCALIN"/>
    <property type="match status" value="1"/>
</dbReference>
<reference evidence="13" key="1">
    <citation type="submission" date="2017-01" db="EMBL/GenBank/DDBJ databases">
        <title>A deep insight into the sialotranscriptome of adult male and female Cluex tarsalis mosquitoes.</title>
        <authorList>
            <person name="Ribeiro J.M."/>
            <person name="Moreira F."/>
            <person name="Bernard K.A."/>
            <person name="Calvo E."/>
        </authorList>
    </citation>
    <scope>NUCLEOTIDE SEQUENCE</scope>
    <source>
        <strain evidence="13">Kern County</strain>
        <tissue evidence="13">Salivary glands</tissue>
    </source>
</reference>
<dbReference type="EMBL" id="GFDL01004656">
    <property type="protein sequence ID" value="JAV30389.1"/>
    <property type="molecule type" value="Transcribed_RNA"/>
</dbReference>
<dbReference type="InterPro" id="IPR000566">
    <property type="entry name" value="Lipocln_cytosolic_FA-bd_dom"/>
</dbReference>
<name>A0A1Q3FS12_CULTA</name>
<dbReference type="InterPro" id="IPR022271">
    <property type="entry name" value="Lipocalin_ApoD"/>
</dbReference>
<proteinExistence type="inferred from homology"/>
<feature type="signal peptide" evidence="10">
    <location>
        <begin position="1"/>
        <end position="20"/>
    </location>
</feature>
<dbReference type="CDD" id="cd19437">
    <property type="entry name" value="lipocalin_apoD-like"/>
    <property type="match status" value="1"/>
</dbReference>
<evidence type="ECO:0000256" key="3">
    <source>
        <dbReference type="ARBA" id="ARBA00019890"/>
    </source>
</evidence>
<dbReference type="AlphaFoldDB" id="A0A1Q3FS12"/>
<evidence type="ECO:0000256" key="6">
    <source>
        <dbReference type="ARBA" id="ARBA00022729"/>
    </source>
</evidence>
<dbReference type="GO" id="GO:0006629">
    <property type="term" value="P:lipid metabolic process"/>
    <property type="evidence" value="ECO:0007669"/>
    <property type="project" value="TreeGrafter"/>
</dbReference>
<dbReference type="FunFam" id="2.40.128.20:FF:000003">
    <property type="entry name" value="Apolipoprotein D"/>
    <property type="match status" value="1"/>
</dbReference>
<dbReference type="PANTHER" id="PTHR10612">
    <property type="entry name" value="APOLIPOPROTEIN D"/>
    <property type="match status" value="1"/>
</dbReference>
<keyword evidence="4" id="KW-0813">Transport</keyword>
<dbReference type="GO" id="GO:0008289">
    <property type="term" value="F:lipid binding"/>
    <property type="evidence" value="ECO:0007669"/>
    <property type="project" value="UniProtKB-KW"/>
</dbReference>
<accession>A0A1Q3FS12</accession>
<evidence type="ECO:0000256" key="2">
    <source>
        <dbReference type="ARBA" id="ARBA00006889"/>
    </source>
</evidence>
<keyword evidence="6 10" id="KW-0732">Signal</keyword>
<dbReference type="GO" id="GO:0005576">
    <property type="term" value="C:extracellular region"/>
    <property type="evidence" value="ECO:0007669"/>
    <property type="project" value="UniProtKB-SubCell"/>
</dbReference>
<dbReference type="GO" id="GO:0000302">
    <property type="term" value="P:response to reactive oxygen species"/>
    <property type="evidence" value="ECO:0007669"/>
    <property type="project" value="TreeGrafter"/>
</dbReference>
<sequence>MNSLVVLTILLATVATTCRAQIVSFGRCAVPSVVQDFDVAAYLGKWYEIERYEQVFQRNGECVTATYTLNEDGSVRVENAMLVPPSGKFDVDIGRAVLSFPDEEPLQAKLNVSFGGMPPIASNYWVLDTDYENFAFVFSCFSVGNFLKADNYWLLSRTQELLPDVQDRVDKLTDSYLNRRHIRKTRHNLYYCQENIETTTPEPESPQELAKMAERSKRVNG</sequence>
<evidence type="ECO:0000256" key="7">
    <source>
        <dbReference type="ARBA" id="ARBA00023121"/>
    </source>
</evidence>
<dbReference type="InterPro" id="IPR003057">
    <property type="entry name" value="Invtbrt_color"/>
</dbReference>
<evidence type="ECO:0000259" key="12">
    <source>
        <dbReference type="Pfam" id="PF08212"/>
    </source>
</evidence>
<evidence type="ECO:0000256" key="8">
    <source>
        <dbReference type="ARBA" id="ARBA00023157"/>
    </source>
</evidence>
<dbReference type="PRINTS" id="PR01273">
    <property type="entry name" value="INVTBRTCOLOR"/>
</dbReference>
<evidence type="ECO:0000256" key="9">
    <source>
        <dbReference type="ARBA" id="ARBA00023180"/>
    </source>
</evidence>
<dbReference type="SUPFAM" id="SSF50814">
    <property type="entry name" value="Lipocalins"/>
    <property type="match status" value="1"/>
</dbReference>
<keyword evidence="8" id="KW-1015">Disulfide bond</keyword>
<keyword evidence="13" id="KW-0449">Lipoprotein</keyword>
<organism evidence="13">
    <name type="scientific">Culex tarsalis</name>
    <name type="common">Encephalitis mosquito</name>
    <dbReference type="NCBI Taxonomy" id="7177"/>
    <lineage>
        <taxon>Eukaryota</taxon>
        <taxon>Metazoa</taxon>
        <taxon>Ecdysozoa</taxon>
        <taxon>Arthropoda</taxon>
        <taxon>Hexapoda</taxon>
        <taxon>Insecta</taxon>
        <taxon>Pterygota</taxon>
        <taxon>Neoptera</taxon>
        <taxon>Endopterygota</taxon>
        <taxon>Diptera</taxon>
        <taxon>Nematocera</taxon>
        <taxon>Culicoidea</taxon>
        <taxon>Culicidae</taxon>
        <taxon>Culicinae</taxon>
        <taxon>Culicini</taxon>
        <taxon>Culex</taxon>
        <taxon>Culex</taxon>
    </lineage>
</organism>
<dbReference type="Gene3D" id="2.40.128.20">
    <property type="match status" value="1"/>
</dbReference>
<keyword evidence="9" id="KW-0325">Glycoprotein</keyword>
<evidence type="ECO:0000256" key="10">
    <source>
        <dbReference type="PIRNR" id="PIRNR036893"/>
    </source>
</evidence>
<dbReference type="PANTHER" id="PTHR10612:SF62">
    <property type="entry name" value="LIPOCALIN_CYTOSOLIC FATTY-ACID BINDING DOMAIN-CONTAINING PROTEIN"/>
    <property type="match status" value="1"/>
</dbReference>
<feature type="compositionally biased region" description="Basic and acidic residues" evidence="11">
    <location>
        <begin position="211"/>
        <end position="221"/>
    </location>
</feature>
<evidence type="ECO:0000256" key="5">
    <source>
        <dbReference type="ARBA" id="ARBA00022525"/>
    </source>
</evidence>
<dbReference type="PIRSF" id="PIRSF036893">
    <property type="entry name" value="Lipocalin_ApoD"/>
    <property type="match status" value="1"/>
</dbReference>
<dbReference type="Pfam" id="PF08212">
    <property type="entry name" value="Lipocalin_2"/>
    <property type="match status" value="1"/>
</dbReference>
<evidence type="ECO:0000256" key="11">
    <source>
        <dbReference type="SAM" id="MobiDB-lite"/>
    </source>
</evidence>
<dbReference type="GO" id="GO:0005737">
    <property type="term" value="C:cytoplasm"/>
    <property type="evidence" value="ECO:0007669"/>
    <property type="project" value="TreeGrafter"/>
</dbReference>
<evidence type="ECO:0000313" key="13">
    <source>
        <dbReference type="EMBL" id="JAV30389.1"/>
    </source>
</evidence>
<comment type="similarity">
    <text evidence="2 10">Belongs to the calycin superfamily. Lipocalin family.</text>
</comment>
<evidence type="ECO:0000256" key="1">
    <source>
        <dbReference type="ARBA" id="ARBA00004613"/>
    </source>
</evidence>
<comment type="subcellular location">
    <subcellularLocation>
        <location evidence="1">Secreted</location>
    </subcellularLocation>
</comment>
<dbReference type="PRINTS" id="PR00179">
    <property type="entry name" value="LIPOCALIN"/>
</dbReference>
<dbReference type="InterPro" id="IPR012674">
    <property type="entry name" value="Calycin"/>
</dbReference>
<dbReference type="GO" id="GO:0031409">
    <property type="term" value="F:pigment binding"/>
    <property type="evidence" value="ECO:0007669"/>
    <property type="project" value="InterPro"/>
</dbReference>
<keyword evidence="7" id="KW-0446">Lipid-binding</keyword>
<evidence type="ECO:0000256" key="4">
    <source>
        <dbReference type="ARBA" id="ARBA00022448"/>
    </source>
</evidence>
<feature type="domain" description="Lipocalin/cytosolic fatty-acid binding" evidence="12">
    <location>
        <begin position="38"/>
        <end position="166"/>
    </location>
</feature>
<dbReference type="InterPro" id="IPR022272">
    <property type="entry name" value="Lipocalin_CS"/>
</dbReference>